<evidence type="ECO:0000313" key="2">
    <source>
        <dbReference type="EMBL" id="RAH98950.1"/>
    </source>
</evidence>
<sequence length="110" mass="12653">MFIAMNRFKVRKGSEDEFQAVWMNREVKLRTEPGFVEFHLLKGPENEDHTLFASHTVWASEDHFIAWTKGEAFKEAHRSAPSRAPLYIGGPQFEGFRVVQTVGREETEAA</sequence>
<keyword evidence="3" id="KW-1185">Reference proteome</keyword>
<dbReference type="AlphaFoldDB" id="A0A8B2NPU9"/>
<dbReference type="Proteomes" id="UP000249590">
    <property type="component" value="Unassembled WGS sequence"/>
</dbReference>
<dbReference type="RefSeq" id="WP_111350457.1">
    <property type="nucleotide sequence ID" value="NZ_JAIWKD010000004.1"/>
</dbReference>
<dbReference type="InterPro" id="IPR050404">
    <property type="entry name" value="Heme-degrading_MO"/>
</dbReference>
<gene>
    <name evidence="2" type="ORF">DLJ53_25305</name>
</gene>
<dbReference type="Pfam" id="PF03992">
    <property type="entry name" value="ABM"/>
    <property type="match status" value="1"/>
</dbReference>
<comment type="caution">
    <text evidence="2">The sequence shown here is derived from an EMBL/GenBank/DDBJ whole genome shotgun (WGS) entry which is preliminary data.</text>
</comment>
<organism evidence="2 3">
    <name type="scientific">Acuticoccus sediminis</name>
    <dbReference type="NCBI Taxonomy" id="2184697"/>
    <lineage>
        <taxon>Bacteria</taxon>
        <taxon>Pseudomonadati</taxon>
        <taxon>Pseudomonadota</taxon>
        <taxon>Alphaproteobacteria</taxon>
        <taxon>Hyphomicrobiales</taxon>
        <taxon>Amorphaceae</taxon>
        <taxon>Acuticoccus</taxon>
    </lineage>
</organism>
<dbReference type="PANTHER" id="PTHR34474">
    <property type="entry name" value="SIGNAL TRANSDUCTION PROTEIN TRAP"/>
    <property type="match status" value="1"/>
</dbReference>
<dbReference type="InterPro" id="IPR007138">
    <property type="entry name" value="ABM_dom"/>
</dbReference>
<protein>
    <submittedName>
        <fullName evidence="2">Antibiotic biosynthesis monooxygenase</fullName>
    </submittedName>
</protein>
<dbReference type="GO" id="GO:0004497">
    <property type="term" value="F:monooxygenase activity"/>
    <property type="evidence" value="ECO:0007669"/>
    <property type="project" value="UniProtKB-KW"/>
</dbReference>
<feature type="domain" description="ABM" evidence="1">
    <location>
        <begin position="2"/>
        <end position="99"/>
    </location>
</feature>
<accession>A0A8B2NPU9</accession>
<dbReference type="PROSITE" id="PS51725">
    <property type="entry name" value="ABM"/>
    <property type="match status" value="1"/>
</dbReference>
<dbReference type="InterPro" id="IPR011008">
    <property type="entry name" value="Dimeric_a/b-barrel"/>
</dbReference>
<dbReference type="SUPFAM" id="SSF54909">
    <property type="entry name" value="Dimeric alpha+beta barrel"/>
    <property type="match status" value="1"/>
</dbReference>
<dbReference type="OrthoDB" id="9798115at2"/>
<name>A0A8B2NPU9_9HYPH</name>
<keyword evidence="2" id="KW-0560">Oxidoreductase</keyword>
<dbReference type="PANTHER" id="PTHR34474:SF2">
    <property type="entry name" value="SIGNAL TRANSDUCTION PROTEIN TRAP"/>
    <property type="match status" value="1"/>
</dbReference>
<proteinExistence type="predicted"/>
<dbReference type="EMBL" id="QHHQ01000006">
    <property type="protein sequence ID" value="RAH98950.1"/>
    <property type="molecule type" value="Genomic_DNA"/>
</dbReference>
<keyword evidence="2" id="KW-0503">Monooxygenase</keyword>
<evidence type="ECO:0000313" key="3">
    <source>
        <dbReference type="Proteomes" id="UP000249590"/>
    </source>
</evidence>
<evidence type="ECO:0000259" key="1">
    <source>
        <dbReference type="PROSITE" id="PS51725"/>
    </source>
</evidence>
<dbReference type="Gene3D" id="3.30.70.100">
    <property type="match status" value="1"/>
</dbReference>
<reference evidence="2 3" key="1">
    <citation type="submission" date="2018-05" db="EMBL/GenBank/DDBJ databases">
        <title>Acuticoccus sediminis sp. nov., isolated from deep-sea sediment of Indian Ocean.</title>
        <authorList>
            <person name="Liu X."/>
            <person name="Lai Q."/>
            <person name="Du Y."/>
            <person name="Sun F."/>
            <person name="Zhang X."/>
            <person name="Wang S."/>
            <person name="Shao Z."/>
        </authorList>
    </citation>
    <scope>NUCLEOTIDE SEQUENCE [LARGE SCALE GENOMIC DNA]</scope>
    <source>
        <strain evidence="2 3">PTG4-2</strain>
    </source>
</reference>